<feature type="transmembrane region" description="Helical" evidence="7">
    <location>
        <begin position="59"/>
        <end position="78"/>
    </location>
</feature>
<dbReference type="GO" id="GO:0015421">
    <property type="term" value="F:ABC-type oligopeptide transporter activity"/>
    <property type="evidence" value="ECO:0007669"/>
    <property type="project" value="TreeGrafter"/>
</dbReference>
<evidence type="ECO:0000256" key="2">
    <source>
        <dbReference type="ARBA" id="ARBA00022692"/>
    </source>
</evidence>
<dbReference type="PROSITE" id="PS00211">
    <property type="entry name" value="ABC_TRANSPORTER_1"/>
    <property type="match status" value="1"/>
</dbReference>
<dbReference type="Proteomes" id="UP000295773">
    <property type="component" value="Unassembled WGS sequence"/>
</dbReference>
<comment type="subcellular location">
    <subcellularLocation>
        <location evidence="1">Cell membrane</location>
        <topology evidence="1">Multi-pass membrane protein</topology>
    </subcellularLocation>
</comment>
<dbReference type="InterPro" id="IPR017871">
    <property type="entry name" value="ABC_transporter-like_CS"/>
</dbReference>
<feature type="transmembrane region" description="Helical" evidence="7">
    <location>
        <begin position="279"/>
        <end position="300"/>
    </location>
</feature>
<dbReference type="RefSeq" id="WP_117548074.1">
    <property type="nucleotide sequence ID" value="NZ_JANKBG010000009.1"/>
</dbReference>
<dbReference type="InterPro" id="IPR003593">
    <property type="entry name" value="AAA+_ATPase"/>
</dbReference>
<dbReference type="PROSITE" id="PS50929">
    <property type="entry name" value="ABC_TM1F"/>
    <property type="match status" value="1"/>
</dbReference>
<dbReference type="InterPro" id="IPR011527">
    <property type="entry name" value="ABC1_TM_dom"/>
</dbReference>
<keyword evidence="3" id="KW-0547">Nucleotide-binding</keyword>
<keyword evidence="4" id="KW-0067">ATP-binding</keyword>
<dbReference type="Gene3D" id="1.20.1560.10">
    <property type="entry name" value="ABC transporter type 1, transmembrane domain"/>
    <property type="match status" value="1"/>
</dbReference>
<accession>A0A4R3TDV0</accession>
<name>A0A4R3TDV0_9FIRM</name>
<proteinExistence type="predicted"/>
<dbReference type="SMART" id="SM00382">
    <property type="entry name" value="AAA"/>
    <property type="match status" value="1"/>
</dbReference>
<feature type="transmembrane region" description="Helical" evidence="7">
    <location>
        <begin position="134"/>
        <end position="157"/>
    </location>
</feature>
<dbReference type="GO" id="GO:0005524">
    <property type="term" value="F:ATP binding"/>
    <property type="evidence" value="ECO:0007669"/>
    <property type="project" value="UniProtKB-KW"/>
</dbReference>
<dbReference type="InterPro" id="IPR039421">
    <property type="entry name" value="Type_1_exporter"/>
</dbReference>
<dbReference type="AlphaFoldDB" id="A0A4R3TDV0"/>
<keyword evidence="2 7" id="KW-0812">Transmembrane</keyword>
<dbReference type="GO" id="GO:0016887">
    <property type="term" value="F:ATP hydrolysis activity"/>
    <property type="evidence" value="ECO:0007669"/>
    <property type="project" value="InterPro"/>
</dbReference>
<dbReference type="Gene3D" id="3.40.50.300">
    <property type="entry name" value="P-loop containing nucleotide triphosphate hydrolases"/>
    <property type="match status" value="1"/>
</dbReference>
<dbReference type="SUPFAM" id="SSF90123">
    <property type="entry name" value="ABC transporter transmembrane region"/>
    <property type="match status" value="1"/>
</dbReference>
<dbReference type="InterPro" id="IPR027417">
    <property type="entry name" value="P-loop_NTPase"/>
</dbReference>
<protein>
    <submittedName>
        <fullName evidence="10">ABC-type multidrug transport system fused ATPase/permease subunit</fullName>
    </submittedName>
</protein>
<feature type="transmembrane region" description="Helical" evidence="7">
    <location>
        <begin position="20"/>
        <end position="53"/>
    </location>
</feature>
<evidence type="ECO:0000259" key="9">
    <source>
        <dbReference type="PROSITE" id="PS50929"/>
    </source>
</evidence>
<organism evidence="10 11">
    <name type="scientific">Longicatena caecimuris</name>
    <dbReference type="NCBI Taxonomy" id="1796635"/>
    <lineage>
        <taxon>Bacteria</taxon>
        <taxon>Bacillati</taxon>
        <taxon>Bacillota</taxon>
        <taxon>Erysipelotrichia</taxon>
        <taxon>Erysipelotrichales</taxon>
        <taxon>Erysipelotrichaceae</taxon>
        <taxon>Longicatena</taxon>
    </lineage>
</organism>
<keyword evidence="5 7" id="KW-1133">Transmembrane helix</keyword>
<dbReference type="PROSITE" id="PS50893">
    <property type="entry name" value="ABC_TRANSPORTER_2"/>
    <property type="match status" value="1"/>
</dbReference>
<comment type="caution">
    <text evidence="10">The sequence shown here is derived from an EMBL/GenBank/DDBJ whole genome shotgun (WGS) entry which is preliminary data.</text>
</comment>
<evidence type="ECO:0000256" key="7">
    <source>
        <dbReference type="SAM" id="Phobius"/>
    </source>
</evidence>
<gene>
    <name evidence="10" type="ORF">EDD61_109118</name>
</gene>
<dbReference type="EMBL" id="SMBP01000009">
    <property type="protein sequence ID" value="TCU60078.1"/>
    <property type="molecule type" value="Genomic_DNA"/>
</dbReference>
<evidence type="ECO:0000256" key="6">
    <source>
        <dbReference type="ARBA" id="ARBA00023136"/>
    </source>
</evidence>
<evidence type="ECO:0000259" key="8">
    <source>
        <dbReference type="PROSITE" id="PS50893"/>
    </source>
</evidence>
<feature type="transmembrane region" description="Helical" evidence="7">
    <location>
        <begin position="163"/>
        <end position="183"/>
    </location>
</feature>
<evidence type="ECO:0000256" key="1">
    <source>
        <dbReference type="ARBA" id="ARBA00004651"/>
    </source>
</evidence>
<dbReference type="SUPFAM" id="SSF52540">
    <property type="entry name" value="P-loop containing nucleoside triphosphate hydrolases"/>
    <property type="match status" value="1"/>
</dbReference>
<evidence type="ECO:0000256" key="3">
    <source>
        <dbReference type="ARBA" id="ARBA00022741"/>
    </source>
</evidence>
<evidence type="ECO:0000256" key="4">
    <source>
        <dbReference type="ARBA" id="ARBA00022840"/>
    </source>
</evidence>
<evidence type="ECO:0000256" key="5">
    <source>
        <dbReference type="ARBA" id="ARBA00022989"/>
    </source>
</evidence>
<feature type="domain" description="ABC transporter" evidence="8">
    <location>
        <begin position="340"/>
        <end position="551"/>
    </location>
</feature>
<dbReference type="GO" id="GO:0005886">
    <property type="term" value="C:plasma membrane"/>
    <property type="evidence" value="ECO:0007669"/>
    <property type="project" value="UniProtKB-SubCell"/>
</dbReference>
<dbReference type="PANTHER" id="PTHR43394:SF1">
    <property type="entry name" value="ATP-BINDING CASSETTE SUB-FAMILY B MEMBER 10, MITOCHONDRIAL"/>
    <property type="match status" value="1"/>
</dbReference>
<feature type="transmembrane region" description="Helical" evidence="7">
    <location>
        <begin position="248"/>
        <end position="273"/>
    </location>
</feature>
<evidence type="ECO:0000313" key="11">
    <source>
        <dbReference type="Proteomes" id="UP000295773"/>
    </source>
</evidence>
<sequence>MKQESNFKLMLRMSSLVKPLTGYMILAITLGVTGFLCAIFIPYFASLLIAHIAIQAPDFPISVFFIIMGVCAILRGILHYGEQACNHYIAFKLLAILRDRVFSTLRRLCPAKLEGKDSGNLIFLITSDIEALEVFYAHTISPIFIAILTCLILLGMFLNLHPVFALIAFFAYCSIGILLPLYITKKGKADGKASRKEFGDLSDYTLESLRGMQDILQYEAGKERLAGMQKRSTIVNERQKKLKHYEGVSMALANMAIMGFSCIMVLCAGWLYLLNEISFTSALMGSVLLLSSFGPVMALSNLSNNLLITMASARRVLHLLDEQEQVEEINGKQKVAFGDMCLQEVSFAYADEMILQDFHAVFEKGKITGILGKSGSGKSTLLKLLMRFWSVTQGQIHVNDTAIKDINTKDLRQMQGYVTQDTVLFHDSILNNIRIAKLNASIDEVEAACKKANIHDFIMSLPKDYATPVAELGESLSQGERQRIALARAFLHDAPCLLLDEPTSNLDALNEAAILSKLAEQRDKTIVLVSHRPSTLRFVDHLIQMKHTRSS</sequence>
<dbReference type="PANTHER" id="PTHR43394">
    <property type="entry name" value="ATP-DEPENDENT PERMEASE MDL1, MITOCHONDRIAL"/>
    <property type="match status" value="1"/>
</dbReference>
<feature type="domain" description="ABC transmembrane type-1" evidence="9">
    <location>
        <begin position="25"/>
        <end position="306"/>
    </location>
</feature>
<dbReference type="Pfam" id="PF00664">
    <property type="entry name" value="ABC_membrane"/>
    <property type="match status" value="1"/>
</dbReference>
<keyword evidence="11" id="KW-1185">Reference proteome</keyword>
<dbReference type="InterPro" id="IPR036640">
    <property type="entry name" value="ABC1_TM_sf"/>
</dbReference>
<reference evidence="10 11" key="1">
    <citation type="submission" date="2019-03" db="EMBL/GenBank/DDBJ databases">
        <title>Genomic Encyclopedia of Type Strains, Phase IV (KMG-IV): sequencing the most valuable type-strain genomes for metagenomic binning, comparative biology and taxonomic classification.</title>
        <authorList>
            <person name="Goeker M."/>
        </authorList>
    </citation>
    <scope>NUCLEOTIDE SEQUENCE [LARGE SCALE GENOMIC DNA]</scope>
    <source>
        <strain evidence="10 11">DSM 29481</strain>
    </source>
</reference>
<keyword evidence="6 7" id="KW-0472">Membrane</keyword>
<evidence type="ECO:0000313" key="10">
    <source>
        <dbReference type="EMBL" id="TCU60078.1"/>
    </source>
</evidence>
<dbReference type="Pfam" id="PF00005">
    <property type="entry name" value="ABC_tran"/>
    <property type="match status" value="1"/>
</dbReference>
<dbReference type="InterPro" id="IPR003439">
    <property type="entry name" value="ABC_transporter-like_ATP-bd"/>
</dbReference>